<proteinExistence type="predicted"/>
<dbReference type="Proteomes" id="UP000814033">
    <property type="component" value="Unassembled WGS sequence"/>
</dbReference>
<name>A0ACB8R4R9_9AGAM</name>
<comment type="caution">
    <text evidence="1">The sequence shown here is derived from an EMBL/GenBank/DDBJ whole genome shotgun (WGS) entry which is preliminary data.</text>
</comment>
<evidence type="ECO:0000313" key="1">
    <source>
        <dbReference type="EMBL" id="KAI0038882.1"/>
    </source>
</evidence>
<sequence length="856" mass="89676">MTVTTRRASATATKAASATPEHIPEAPKASGKGRAPHKPIAANASGPASSQSGSSTGATATPASATAIEAPRLARRTRVSRPAPRPVSPLTYAQVVSRSPSPVVSSEGATCSDSSPLANKGPVASHSSAVLVPVAPTQGVPKGLQKARTAKSSTPVGTVKTSAATATVDTSAPSAAIAASALTATVRAAAVVAKAKANSKVSAGVRAPAASPAVSRPMRTRGRAQAAATPAPIPDVIIKVNTKRTVKKPVIPDIQEGPELRAGRRTGRPIVAPVSAPAAPSTSSQDSSASLAATYSAESPSPVATPHARTPAASLLAIRNAKARKPGRMSTGGKAPRSQRLTIVTADVDMEDVHPEQRLLPQPALADIFADDNHLLLSDDRAAQLDVDVDADDEHDLVDTENAQLSDGLLPDDMPMDIDDDALEASGDDAFSDFAGFSDSMAPVLDPAAPVPMADNAANLGNDDANGSDDDAVSAGYHREPPPSTQPGSKRSHQRAESQSDDEPPKKRRSATGKGKAVDRPQSSLVYVDHDDAPEPQSNGEHPAQQLTDANPDDVDDTTEDVVPVEPAYNEVLRKDLQEPLLQGTYHNLPPREHSPLIGLWSSVQIAILDNGMYPKVIKSDIVKVITFSSHATSNIFNPARANLDLYSTRTTGLYTDIIRKGASRLDKLALSVMPGILAFSTLNFPVVANDKLTASVSMYPISQEIELAAAAYDRLVGPNLTPIFGVEGTFKFGTYSVPAGSTPSSSQSQPTARPLDKSLLVTSSATMKQNESCNMLYQRRTLAADTKIPVFDATRRFKSGSKDRDPLWREPIPPLSLCLFMHTVTASQSKRAEGNRLLSCNISGIIILVIPKGSE</sequence>
<protein>
    <submittedName>
        <fullName evidence="1">Uncharacterized protein</fullName>
    </submittedName>
</protein>
<reference evidence="1" key="1">
    <citation type="submission" date="2021-02" db="EMBL/GenBank/DDBJ databases">
        <authorList>
            <consortium name="DOE Joint Genome Institute"/>
            <person name="Ahrendt S."/>
            <person name="Looney B.P."/>
            <person name="Miyauchi S."/>
            <person name="Morin E."/>
            <person name="Drula E."/>
            <person name="Courty P.E."/>
            <person name="Chicoki N."/>
            <person name="Fauchery L."/>
            <person name="Kohler A."/>
            <person name="Kuo A."/>
            <person name="Labutti K."/>
            <person name="Pangilinan J."/>
            <person name="Lipzen A."/>
            <person name="Riley R."/>
            <person name="Andreopoulos W."/>
            <person name="He G."/>
            <person name="Johnson J."/>
            <person name="Barry K.W."/>
            <person name="Grigoriev I.V."/>
            <person name="Nagy L."/>
            <person name="Hibbett D."/>
            <person name="Henrissat B."/>
            <person name="Matheny P.B."/>
            <person name="Labbe J."/>
            <person name="Martin F."/>
        </authorList>
    </citation>
    <scope>NUCLEOTIDE SEQUENCE</scope>
    <source>
        <strain evidence="1">FP105234-sp</strain>
    </source>
</reference>
<reference evidence="1" key="2">
    <citation type="journal article" date="2022" name="New Phytol.">
        <title>Evolutionary transition to the ectomycorrhizal habit in the genomes of a hyperdiverse lineage of mushroom-forming fungi.</title>
        <authorList>
            <person name="Looney B."/>
            <person name="Miyauchi S."/>
            <person name="Morin E."/>
            <person name="Drula E."/>
            <person name="Courty P.E."/>
            <person name="Kohler A."/>
            <person name="Kuo A."/>
            <person name="LaButti K."/>
            <person name="Pangilinan J."/>
            <person name="Lipzen A."/>
            <person name="Riley R."/>
            <person name="Andreopoulos W."/>
            <person name="He G."/>
            <person name="Johnson J."/>
            <person name="Nolan M."/>
            <person name="Tritt A."/>
            <person name="Barry K.W."/>
            <person name="Grigoriev I.V."/>
            <person name="Nagy L.G."/>
            <person name="Hibbett D."/>
            <person name="Henrissat B."/>
            <person name="Matheny P.B."/>
            <person name="Labbe J."/>
            <person name="Martin F.M."/>
        </authorList>
    </citation>
    <scope>NUCLEOTIDE SEQUENCE</scope>
    <source>
        <strain evidence="1">FP105234-sp</strain>
    </source>
</reference>
<accession>A0ACB8R4R9</accession>
<dbReference type="EMBL" id="MU276393">
    <property type="protein sequence ID" value="KAI0038882.1"/>
    <property type="molecule type" value="Genomic_DNA"/>
</dbReference>
<gene>
    <name evidence="1" type="ORF">FA95DRAFT_1613029</name>
</gene>
<organism evidence="1 2">
    <name type="scientific">Auriscalpium vulgare</name>
    <dbReference type="NCBI Taxonomy" id="40419"/>
    <lineage>
        <taxon>Eukaryota</taxon>
        <taxon>Fungi</taxon>
        <taxon>Dikarya</taxon>
        <taxon>Basidiomycota</taxon>
        <taxon>Agaricomycotina</taxon>
        <taxon>Agaricomycetes</taxon>
        <taxon>Russulales</taxon>
        <taxon>Auriscalpiaceae</taxon>
        <taxon>Auriscalpium</taxon>
    </lineage>
</organism>
<evidence type="ECO:0000313" key="2">
    <source>
        <dbReference type="Proteomes" id="UP000814033"/>
    </source>
</evidence>
<keyword evidence="2" id="KW-1185">Reference proteome</keyword>